<dbReference type="InterPro" id="IPR025748">
    <property type="entry name" value="PrcB_C_dom"/>
</dbReference>
<comment type="caution">
    <text evidence="3">The sequence shown here is derived from an EMBL/GenBank/DDBJ whole genome shotgun (WGS) entry which is preliminary data.</text>
</comment>
<dbReference type="EMBL" id="DXCH01000296">
    <property type="protein sequence ID" value="HIZ08473.1"/>
    <property type="molecule type" value="Genomic_DNA"/>
</dbReference>
<evidence type="ECO:0000313" key="4">
    <source>
        <dbReference type="Proteomes" id="UP000824024"/>
    </source>
</evidence>
<accession>A0A9D2IHF4</accession>
<dbReference type="GO" id="GO:0008233">
    <property type="term" value="F:peptidase activity"/>
    <property type="evidence" value="ECO:0007669"/>
    <property type="project" value="UniProtKB-KW"/>
</dbReference>
<feature type="chain" id="PRO_5039018973" evidence="1">
    <location>
        <begin position="21"/>
        <end position="137"/>
    </location>
</feature>
<feature type="signal peptide" evidence="1">
    <location>
        <begin position="1"/>
        <end position="20"/>
    </location>
</feature>
<feature type="domain" description="PrcB C-terminal" evidence="2">
    <location>
        <begin position="71"/>
        <end position="128"/>
    </location>
</feature>
<keyword evidence="3" id="KW-0378">Hydrolase</keyword>
<evidence type="ECO:0000313" key="3">
    <source>
        <dbReference type="EMBL" id="HIZ08473.1"/>
    </source>
</evidence>
<evidence type="ECO:0000259" key="2">
    <source>
        <dbReference type="Pfam" id="PF14343"/>
    </source>
</evidence>
<keyword evidence="1" id="KW-0732">Signal</keyword>
<dbReference type="AlphaFoldDB" id="A0A9D2IHF4"/>
<evidence type="ECO:0000256" key="1">
    <source>
        <dbReference type="SAM" id="SignalP"/>
    </source>
</evidence>
<reference evidence="3" key="1">
    <citation type="journal article" date="2021" name="PeerJ">
        <title>Extensive microbial diversity within the chicken gut microbiome revealed by metagenomics and culture.</title>
        <authorList>
            <person name="Gilroy R."/>
            <person name="Ravi A."/>
            <person name="Getino M."/>
            <person name="Pursley I."/>
            <person name="Horton D.L."/>
            <person name="Alikhan N.F."/>
            <person name="Baker D."/>
            <person name="Gharbi K."/>
            <person name="Hall N."/>
            <person name="Watson M."/>
            <person name="Adriaenssens E.M."/>
            <person name="Foster-Nyarko E."/>
            <person name="Jarju S."/>
            <person name="Secka A."/>
            <person name="Antonio M."/>
            <person name="Oren A."/>
            <person name="Chaudhuri R.R."/>
            <person name="La Ragione R."/>
            <person name="Hildebrand F."/>
            <person name="Pallen M.J."/>
        </authorList>
    </citation>
    <scope>NUCLEOTIDE SEQUENCE</scope>
    <source>
        <strain evidence="3">CHK192-9172</strain>
    </source>
</reference>
<protein>
    <submittedName>
        <fullName evidence="3">Protease complex subunit PrcB family protein</fullName>
    </submittedName>
</protein>
<dbReference type="PROSITE" id="PS51257">
    <property type="entry name" value="PROKAR_LIPOPROTEIN"/>
    <property type="match status" value="1"/>
</dbReference>
<dbReference type="GO" id="GO:0006508">
    <property type="term" value="P:proteolysis"/>
    <property type="evidence" value="ECO:0007669"/>
    <property type="project" value="UniProtKB-KW"/>
</dbReference>
<organism evidence="3 4">
    <name type="scientific">Candidatus Eubacterium avistercoris</name>
    <dbReference type="NCBI Taxonomy" id="2838567"/>
    <lineage>
        <taxon>Bacteria</taxon>
        <taxon>Bacillati</taxon>
        <taxon>Bacillota</taxon>
        <taxon>Clostridia</taxon>
        <taxon>Eubacteriales</taxon>
        <taxon>Eubacteriaceae</taxon>
        <taxon>Eubacterium</taxon>
    </lineage>
</organism>
<name>A0A9D2IHF4_9FIRM</name>
<sequence>MYRKIAVLFVCLLVCGLVLTACGIEKKDSAKVRDMDYTVLQPEEVPDELKEVIEEKKEGDFKVTYTYGGYLYIARGFGMQETGGYSIQVKKLYLASNAVYFEAELTGPGKDEKPKEAVSYPYIVIKTEAVDENVVFE</sequence>
<dbReference type="Proteomes" id="UP000824024">
    <property type="component" value="Unassembled WGS sequence"/>
</dbReference>
<dbReference type="Pfam" id="PF14343">
    <property type="entry name" value="PrcB_C"/>
    <property type="match status" value="1"/>
</dbReference>
<proteinExistence type="predicted"/>
<gene>
    <name evidence="3" type="ORF">IAA08_11145</name>
</gene>
<reference evidence="3" key="2">
    <citation type="submission" date="2021-04" db="EMBL/GenBank/DDBJ databases">
        <authorList>
            <person name="Gilroy R."/>
        </authorList>
    </citation>
    <scope>NUCLEOTIDE SEQUENCE</scope>
    <source>
        <strain evidence="3">CHK192-9172</strain>
    </source>
</reference>
<keyword evidence="3" id="KW-0645">Protease</keyword>